<keyword evidence="5 8" id="KW-1133">Transmembrane helix</keyword>
<dbReference type="InterPro" id="IPR050681">
    <property type="entry name" value="CDF/SLC30A"/>
</dbReference>
<evidence type="ECO:0000259" key="9">
    <source>
        <dbReference type="Pfam" id="PF01545"/>
    </source>
</evidence>
<evidence type="ECO:0000256" key="7">
    <source>
        <dbReference type="ARBA" id="ARBA00023136"/>
    </source>
</evidence>
<evidence type="ECO:0000256" key="2">
    <source>
        <dbReference type="ARBA" id="ARBA00008873"/>
    </source>
</evidence>
<dbReference type="PANTHER" id="PTHR11562:SF17">
    <property type="entry name" value="RE54080P-RELATED"/>
    <property type="match status" value="1"/>
</dbReference>
<dbReference type="InterPro" id="IPR036837">
    <property type="entry name" value="Cation_efflux_CTD_sf"/>
</dbReference>
<evidence type="ECO:0000313" key="12">
    <source>
        <dbReference type="Proteomes" id="UP000521922"/>
    </source>
</evidence>
<comment type="subcellular location">
    <subcellularLocation>
        <location evidence="1">Membrane</location>
        <topology evidence="1">Multi-pass membrane protein</topology>
    </subcellularLocation>
</comment>
<feature type="transmembrane region" description="Helical" evidence="8">
    <location>
        <begin position="85"/>
        <end position="104"/>
    </location>
</feature>
<feature type="transmembrane region" description="Helical" evidence="8">
    <location>
        <begin position="51"/>
        <end position="73"/>
    </location>
</feature>
<sequence length="306" mass="31897">MSHGHGHGHDARQNRRRLAAALAVTGTVLVVEAVGAAVSGSLALLADAGHVLTDVAGLVLALLAATLAARPASAQRTWGYRRAEVLAATAQAAALLAIGVFVLVEGVQRLARPPEVHSGAMVVFGVVGLLGNLLALWLLLRGSGEANVNVRAAVLEVVNDALGSVAVLVAATVIALTGWTRADAVVSLLIGVLIVPRTLKLLRETTSVLLESTPPGLDLEDVRRHLLELPHVHAVHDLHASLITSGLPVLSAHVVLDESCFRDGHAPEILDRLQACVAEHFPVAVEHATFQLEPVGHAGHETSTHD</sequence>
<dbReference type="SUPFAM" id="SSF161111">
    <property type="entry name" value="Cation efflux protein transmembrane domain-like"/>
    <property type="match status" value="1"/>
</dbReference>
<organism evidence="11 12">
    <name type="scientific">Kineococcus aurantiacus</name>
    <dbReference type="NCBI Taxonomy" id="37633"/>
    <lineage>
        <taxon>Bacteria</taxon>
        <taxon>Bacillati</taxon>
        <taxon>Actinomycetota</taxon>
        <taxon>Actinomycetes</taxon>
        <taxon>Kineosporiales</taxon>
        <taxon>Kineosporiaceae</taxon>
        <taxon>Kineococcus</taxon>
    </lineage>
</organism>
<dbReference type="Pfam" id="PF16916">
    <property type="entry name" value="ZT_dimer"/>
    <property type="match status" value="1"/>
</dbReference>
<dbReference type="EMBL" id="JACCBB010000001">
    <property type="protein sequence ID" value="NYD22985.1"/>
    <property type="molecule type" value="Genomic_DNA"/>
</dbReference>
<comment type="similarity">
    <text evidence="2">Belongs to the cation diffusion facilitator (CDF) transporter (TC 2.A.4) family. SLC30A subfamily.</text>
</comment>
<dbReference type="GO" id="GO:0005886">
    <property type="term" value="C:plasma membrane"/>
    <property type="evidence" value="ECO:0007669"/>
    <property type="project" value="TreeGrafter"/>
</dbReference>
<comment type="caution">
    <text evidence="11">The sequence shown here is derived from an EMBL/GenBank/DDBJ whole genome shotgun (WGS) entry which is preliminary data.</text>
</comment>
<dbReference type="Pfam" id="PF01545">
    <property type="entry name" value="Cation_efflux"/>
    <property type="match status" value="1"/>
</dbReference>
<dbReference type="InterPro" id="IPR058533">
    <property type="entry name" value="Cation_efflux_TM"/>
</dbReference>
<evidence type="ECO:0000259" key="10">
    <source>
        <dbReference type="Pfam" id="PF16916"/>
    </source>
</evidence>
<keyword evidence="4 8" id="KW-0812">Transmembrane</keyword>
<evidence type="ECO:0000256" key="6">
    <source>
        <dbReference type="ARBA" id="ARBA00023065"/>
    </source>
</evidence>
<keyword evidence="7 8" id="KW-0472">Membrane</keyword>
<evidence type="ECO:0000256" key="5">
    <source>
        <dbReference type="ARBA" id="ARBA00022989"/>
    </source>
</evidence>
<dbReference type="InterPro" id="IPR027470">
    <property type="entry name" value="Cation_efflux_CTD"/>
</dbReference>
<feature type="transmembrane region" description="Helical" evidence="8">
    <location>
        <begin position="116"/>
        <end position="140"/>
    </location>
</feature>
<dbReference type="InterPro" id="IPR002524">
    <property type="entry name" value="Cation_efflux"/>
</dbReference>
<dbReference type="RefSeq" id="WP_179752377.1">
    <property type="nucleotide sequence ID" value="NZ_BAAAGN010000001.1"/>
</dbReference>
<keyword evidence="6" id="KW-0406">Ion transport</keyword>
<protein>
    <submittedName>
        <fullName evidence="11">Cobalt-zinc-cadmium efflux system protein</fullName>
    </submittedName>
</protein>
<proteinExistence type="inferred from homology"/>
<feature type="transmembrane region" description="Helical" evidence="8">
    <location>
        <begin position="21"/>
        <end position="45"/>
    </location>
</feature>
<evidence type="ECO:0000256" key="4">
    <source>
        <dbReference type="ARBA" id="ARBA00022692"/>
    </source>
</evidence>
<keyword evidence="3" id="KW-0813">Transport</keyword>
<evidence type="ECO:0000256" key="8">
    <source>
        <dbReference type="SAM" id="Phobius"/>
    </source>
</evidence>
<evidence type="ECO:0000256" key="1">
    <source>
        <dbReference type="ARBA" id="ARBA00004141"/>
    </source>
</evidence>
<dbReference type="Proteomes" id="UP000521922">
    <property type="component" value="Unassembled WGS sequence"/>
</dbReference>
<dbReference type="InterPro" id="IPR027469">
    <property type="entry name" value="Cation_efflux_TMD_sf"/>
</dbReference>
<dbReference type="Gene3D" id="1.20.1510.10">
    <property type="entry name" value="Cation efflux protein transmembrane domain"/>
    <property type="match status" value="1"/>
</dbReference>
<dbReference type="PANTHER" id="PTHR11562">
    <property type="entry name" value="CATION EFFLUX PROTEIN/ ZINC TRANSPORTER"/>
    <property type="match status" value="1"/>
</dbReference>
<evidence type="ECO:0000256" key="3">
    <source>
        <dbReference type="ARBA" id="ARBA00022448"/>
    </source>
</evidence>
<dbReference type="GO" id="GO:0005385">
    <property type="term" value="F:zinc ion transmembrane transporter activity"/>
    <property type="evidence" value="ECO:0007669"/>
    <property type="project" value="TreeGrafter"/>
</dbReference>
<gene>
    <name evidence="11" type="ORF">BJ968_002525</name>
</gene>
<feature type="domain" description="Cation efflux protein transmembrane" evidence="9">
    <location>
        <begin position="19"/>
        <end position="210"/>
    </location>
</feature>
<evidence type="ECO:0000313" key="11">
    <source>
        <dbReference type="EMBL" id="NYD22985.1"/>
    </source>
</evidence>
<feature type="transmembrane region" description="Helical" evidence="8">
    <location>
        <begin position="161"/>
        <end position="179"/>
    </location>
</feature>
<dbReference type="SUPFAM" id="SSF160240">
    <property type="entry name" value="Cation efflux protein cytoplasmic domain-like"/>
    <property type="match status" value="1"/>
</dbReference>
<dbReference type="NCBIfam" id="TIGR01297">
    <property type="entry name" value="CDF"/>
    <property type="match status" value="1"/>
</dbReference>
<feature type="domain" description="Cation efflux protein cytoplasmic" evidence="10">
    <location>
        <begin position="214"/>
        <end position="294"/>
    </location>
</feature>
<name>A0A7Y9J1C1_9ACTN</name>
<keyword evidence="12" id="KW-1185">Reference proteome</keyword>
<dbReference type="AlphaFoldDB" id="A0A7Y9J1C1"/>
<accession>A0A7Y9J1C1</accession>
<reference evidence="11 12" key="1">
    <citation type="submission" date="2020-07" db="EMBL/GenBank/DDBJ databases">
        <title>Sequencing the genomes of 1000 actinobacteria strains.</title>
        <authorList>
            <person name="Klenk H.-P."/>
        </authorList>
    </citation>
    <scope>NUCLEOTIDE SEQUENCE [LARGE SCALE GENOMIC DNA]</scope>
    <source>
        <strain evidence="11 12">DSM 7487</strain>
    </source>
</reference>